<dbReference type="GO" id="GO:0005886">
    <property type="term" value="C:plasma membrane"/>
    <property type="evidence" value="ECO:0007669"/>
    <property type="project" value="TreeGrafter"/>
</dbReference>
<reference evidence="7 8" key="1">
    <citation type="journal article" date="2019" name="Nat. Ecol. Evol.">
        <title>Megaphylogeny resolves global patterns of mushroom evolution.</title>
        <authorList>
            <person name="Varga T."/>
            <person name="Krizsan K."/>
            <person name="Foldi C."/>
            <person name="Dima B."/>
            <person name="Sanchez-Garcia M."/>
            <person name="Sanchez-Ramirez S."/>
            <person name="Szollosi G.J."/>
            <person name="Szarkandi J.G."/>
            <person name="Papp V."/>
            <person name="Albert L."/>
            <person name="Andreopoulos W."/>
            <person name="Angelini C."/>
            <person name="Antonin V."/>
            <person name="Barry K.W."/>
            <person name="Bougher N.L."/>
            <person name="Buchanan P."/>
            <person name="Buyck B."/>
            <person name="Bense V."/>
            <person name="Catcheside P."/>
            <person name="Chovatia M."/>
            <person name="Cooper J."/>
            <person name="Damon W."/>
            <person name="Desjardin D."/>
            <person name="Finy P."/>
            <person name="Geml J."/>
            <person name="Haridas S."/>
            <person name="Hughes K."/>
            <person name="Justo A."/>
            <person name="Karasinski D."/>
            <person name="Kautmanova I."/>
            <person name="Kiss B."/>
            <person name="Kocsube S."/>
            <person name="Kotiranta H."/>
            <person name="LaButti K.M."/>
            <person name="Lechner B.E."/>
            <person name="Liimatainen K."/>
            <person name="Lipzen A."/>
            <person name="Lukacs Z."/>
            <person name="Mihaltcheva S."/>
            <person name="Morgado L.N."/>
            <person name="Niskanen T."/>
            <person name="Noordeloos M.E."/>
            <person name="Ohm R.A."/>
            <person name="Ortiz-Santana B."/>
            <person name="Ovrebo C."/>
            <person name="Racz N."/>
            <person name="Riley R."/>
            <person name="Savchenko A."/>
            <person name="Shiryaev A."/>
            <person name="Soop K."/>
            <person name="Spirin V."/>
            <person name="Szebenyi C."/>
            <person name="Tomsovsky M."/>
            <person name="Tulloss R.E."/>
            <person name="Uehling J."/>
            <person name="Grigoriev I.V."/>
            <person name="Vagvolgyi C."/>
            <person name="Papp T."/>
            <person name="Martin F.M."/>
            <person name="Miettinen O."/>
            <person name="Hibbett D.S."/>
            <person name="Nagy L.G."/>
        </authorList>
    </citation>
    <scope>NUCLEOTIDE SEQUENCE [LARGE SCALE GENOMIC DNA]</scope>
    <source>
        <strain evidence="7 8">HHB13444</strain>
    </source>
</reference>
<feature type="transmembrane region" description="Helical" evidence="5">
    <location>
        <begin position="144"/>
        <end position="164"/>
    </location>
</feature>
<dbReference type="PANTHER" id="PTHR23502">
    <property type="entry name" value="MAJOR FACILITATOR SUPERFAMILY"/>
    <property type="match status" value="1"/>
</dbReference>
<dbReference type="InterPro" id="IPR020846">
    <property type="entry name" value="MFS_dom"/>
</dbReference>
<keyword evidence="8" id="KW-1185">Reference proteome</keyword>
<feature type="domain" description="Major facilitator superfamily (MFS) profile" evidence="6">
    <location>
        <begin position="79"/>
        <end position="569"/>
    </location>
</feature>
<keyword evidence="4 5" id="KW-0472">Membrane</keyword>
<evidence type="ECO:0000313" key="7">
    <source>
        <dbReference type="EMBL" id="TFK80888.1"/>
    </source>
</evidence>
<evidence type="ECO:0000256" key="3">
    <source>
        <dbReference type="ARBA" id="ARBA00022989"/>
    </source>
</evidence>
<dbReference type="FunCoup" id="A0A5C3NX36">
    <property type="interactions" value="23"/>
</dbReference>
<dbReference type="EMBL" id="ML211690">
    <property type="protein sequence ID" value="TFK80888.1"/>
    <property type="molecule type" value="Genomic_DNA"/>
</dbReference>
<dbReference type="InterPro" id="IPR036259">
    <property type="entry name" value="MFS_trans_sf"/>
</dbReference>
<accession>A0A5C3NX36</accession>
<dbReference type="AlphaFoldDB" id="A0A5C3NX36"/>
<keyword evidence="3 5" id="KW-1133">Transmembrane helix</keyword>
<evidence type="ECO:0000256" key="4">
    <source>
        <dbReference type="ARBA" id="ARBA00023136"/>
    </source>
</evidence>
<evidence type="ECO:0000256" key="5">
    <source>
        <dbReference type="SAM" id="Phobius"/>
    </source>
</evidence>
<feature type="transmembrane region" description="Helical" evidence="5">
    <location>
        <begin position="78"/>
        <end position="103"/>
    </location>
</feature>
<evidence type="ECO:0000256" key="2">
    <source>
        <dbReference type="ARBA" id="ARBA00022692"/>
    </source>
</evidence>
<feature type="transmembrane region" description="Helical" evidence="5">
    <location>
        <begin position="240"/>
        <end position="260"/>
    </location>
</feature>
<feature type="transmembrane region" description="Helical" evidence="5">
    <location>
        <begin position="510"/>
        <end position="532"/>
    </location>
</feature>
<dbReference type="SUPFAM" id="SSF103473">
    <property type="entry name" value="MFS general substrate transporter"/>
    <property type="match status" value="1"/>
</dbReference>
<keyword evidence="2 5" id="KW-0812">Transmembrane</keyword>
<sequence length="569" mass="62845">MLATTFTCFGIAEDHALQNVPGTGLLCDHGVVRGIEVDIDVTRDLKRGTGRHAHVILIPQPSDDPRDPLNWPSWKKEACFWTLSFGTSLTGALSPLVSAGYVLLSKQFNVSVDDVTSSFGILLLGLGLGMILQNVLAVKFGHRIVYLVSSLLMFISCIWCASSPNLASIRASRFFQGCGMSAGQAKHASSLVPRNLSSLTLYSVHERGSRSVIWNFSLMAGVTLAPLVCSYVIENLTWEFGFWFVSIALGIATVMVFLFVPETTFHRPVVVRPAKEQTSDQISMEKSLSEPDIQVVERESPQPPPGYISGLKIWHGTYTNENVLRIFLRQFTFILSPVTWFVFLTYGMQTVWLTLVPLCSATIFTLEYNFNASQIGLTNLGGIVGIVLAMLVTGMLNDWGVVWISRRNQGIYEPEFRLLFMISMLFGVFGYIGWAVGNDNHMPWIGAVACITMLNFSMVVSGSAAVTYLLDTHRENALHILAVTNFAKSMVLYGSTFIANGIILDRGVKVSLLILGACQAFCWLASIPMYIFGKRVRSFVARHPEVYRGEAIPNFEHWMSLEKSAGTGS</sequence>
<feature type="transmembrane region" description="Helical" evidence="5">
    <location>
        <begin position="115"/>
        <end position="132"/>
    </location>
</feature>
<evidence type="ECO:0000256" key="1">
    <source>
        <dbReference type="ARBA" id="ARBA00004141"/>
    </source>
</evidence>
<gene>
    <name evidence="7" type="ORF">K466DRAFT_503106</name>
</gene>
<proteinExistence type="predicted"/>
<evidence type="ECO:0000259" key="6">
    <source>
        <dbReference type="PROSITE" id="PS50850"/>
    </source>
</evidence>
<feature type="transmembrane region" description="Helical" evidence="5">
    <location>
        <begin position="442"/>
        <end position="470"/>
    </location>
</feature>
<protein>
    <submittedName>
        <fullName evidence="7">MFS general substrate transporter</fullName>
    </submittedName>
</protein>
<feature type="transmembrane region" description="Helical" evidence="5">
    <location>
        <begin position="416"/>
        <end position="436"/>
    </location>
</feature>
<dbReference type="InParanoid" id="A0A5C3NX36"/>
<dbReference type="Pfam" id="PF07690">
    <property type="entry name" value="MFS_1"/>
    <property type="match status" value="1"/>
</dbReference>
<dbReference type="PANTHER" id="PTHR23502:SF4">
    <property type="entry name" value="MAJOR FACILITATOR SUPERFAMILY (MFS) PROFILE DOMAIN-CONTAINING PROTEIN-RELATED"/>
    <property type="match status" value="1"/>
</dbReference>
<dbReference type="PROSITE" id="PS50850">
    <property type="entry name" value="MFS"/>
    <property type="match status" value="1"/>
</dbReference>
<name>A0A5C3NX36_9APHY</name>
<dbReference type="InterPro" id="IPR011701">
    <property type="entry name" value="MFS"/>
</dbReference>
<dbReference type="STRING" id="1314778.A0A5C3NX36"/>
<dbReference type="Proteomes" id="UP000308197">
    <property type="component" value="Unassembled WGS sequence"/>
</dbReference>
<dbReference type="GO" id="GO:0022857">
    <property type="term" value="F:transmembrane transporter activity"/>
    <property type="evidence" value="ECO:0007669"/>
    <property type="project" value="InterPro"/>
</dbReference>
<feature type="transmembrane region" description="Helical" evidence="5">
    <location>
        <begin position="212"/>
        <end position="233"/>
    </location>
</feature>
<evidence type="ECO:0000313" key="8">
    <source>
        <dbReference type="Proteomes" id="UP000308197"/>
    </source>
</evidence>
<organism evidence="7 8">
    <name type="scientific">Polyporus arcularius HHB13444</name>
    <dbReference type="NCBI Taxonomy" id="1314778"/>
    <lineage>
        <taxon>Eukaryota</taxon>
        <taxon>Fungi</taxon>
        <taxon>Dikarya</taxon>
        <taxon>Basidiomycota</taxon>
        <taxon>Agaricomycotina</taxon>
        <taxon>Agaricomycetes</taxon>
        <taxon>Polyporales</taxon>
        <taxon>Polyporaceae</taxon>
        <taxon>Polyporus</taxon>
    </lineage>
</organism>
<comment type="subcellular location">
    <subcellularLocation>
        <location evidence="1">Membrane</location>
        <topology evidence="1">Multi-pass membrane protein</topology>
    </subcellularLocation>
</comment>
<feature type="transmembrane region" description="Helical" evidence="5">
    <location>
        <begin position="477"/>
        <end position="504"/>
    </location>
</feature>
<dbReference type="Gene3D" id="1.20.1250.20">
    <property type="entry name" value="MFS general substrate transporter like domains"/>
    <property type="match status" value="1"/>
</dbReference>
<feature type="transmembrane region" description="Helical" evidence="5">
    <location>
        <begin position="382"/>
        <end position="404"/>
    </location>
</feature>